<protein>
    <recommendedName>
        <fullName evidence="2">Poly(A) RNA polymerase mitochondrial-like central palm domain-containing protein</fullName>
    </recommendedName>
</protein>
<dbReference type="InterPro" id="IPR054708">
    <property type="entry name" value="MTPAP-like_central"/>
</dbReference>
<evidence type="ECO:0000313" key="3">
    <source>
        <dbReference type="EMBL" id="VDN11593.1"/>
    </source>
</evidence>
<dbReference type="GO" id="GO:0031123">
    <property type="term" value="P:RNA 3'-end processing"/>
    <property type="evidence" value="ECO:0007669"/>
    <property type="project" value="TreeGrafter"/>
</dbReference>
<dbReference type="Gene3D" id="3.30.460.10">
    <property type="entry name" value="Beta Polymerase, domain 2"/>
    <property type="match status" value="1"/>
</dbReference>
<evidence type="ECO:0000256" key="1">
    <source>
        <dbReference type="SAM" id="MobiDB-lite"/>
    </source>
</evidence>
<dbReference type="PANTHER" id="PTHR12271:SF40">
    <property type="entry name" value="POLY(A) RNA POLYMERASE GLD2"/>
    <property type="match status" value="1"/>
</dbReference>
<dbReference type="EMBL" id="UYRU01051804">
    <property type="protein sequence ID" value="VDN11593.1"/>
    <property type="molecule type" value="Genomic_DNA"/>
</dbReference>
<dbReference type="AlphaFoldDB" id="A0A3P7LL51"/>
<name>A0A3P7LL51_DIBLA</name>
<dbReference type="SUPFAM" id="SSF81301">
    <property type="entry name" value="Nucleotidyltransferase"/>
    <property type="match status" value="1"/>
</dbReference>
<feature type="compositionally biased region" description="Acidic residues" evidence="1">
    <location>
        <begin position="51"/>
        <end position="82"/>
    </location>
</feature>
<evidence type="ECO:0000313" key="4">
    <source>
        <dbReference type="Proteomes" id="UP000281553"/>
    </source>
</evidence>
<dbReference type="Pfam" id="PF22600">
    <property type="entry name" value="MTPAP-like_central"/>
    <property type="match status" value="1"/>
</dbReference>
<feature type="region of interest" description="Disordered" evidence="1">
    <location>
        <begin position="131"/>
        <end position="167"/>
    </location>
</feature>
<proteinExistence type="predicted"/>
<accession>A0A3P7LL51</accession>
<sequence length="381" mass="41314">MGASDDALSDSSEVSQCQDSSFAKGDEECCPGEEGPDAPNVSLNGLKAVHDEEEPNGDADDGDAEEEEDDVNELENFDDSNMNEDSFAVLEEGAADDLTTDELLFLNEGHSDEELEASFLTLLPEAEQMGTSGASEGIEPNTSTNGELKAPTPMRKRPSKKAGKASQVSATDWSPYIVPNSGSIEVVDSDGPDFYSFEKVRNLSVDDFSFPFIAKGHVLRGKHYLRASVLGLAFPDQPSTLLAHFSAPAQICKLCGTTGHSSETCSSTPDTSVSMASWKPLAKNIPPHPNRSHLIELSECLEQLSSYHSMSDEHFRETFVQNLNALFALQYPTVRLELFGSCANGFGTKQSDMDICVFFPPNTPEAKSLLDVNQRIKVRIA</sequence>
<dbReference type="PANTHER" id="PTHR12271">
    <property type="entry name" value="POLY A POLYMERASE CID PAP -RELATED"/>
    <property type="match status" value="1"/>
</dbReference>
<dbReference type="CDD" id="cd05402">
    <property type="entry name" value="NT_PAP_TUTase"/>
    <property type="match status" value="1"/>
</dbReference>
<feature type="compositionally biased region" description="Polar residues" evidence="1">
    <location>
        <begin position="131"/>
        <end position="146"/>
    </location>
</feature>
<feature type="compositionally biased region" description="Basic residues" evidence="1">
    <location>
        <begin position="154"/>
        <end position="163"/>
    </location>
</feature>
<feature type="region of interest" description="Disordered" evidence="1">
    <location>
        <begin position="1"/>
        <end position="94"/>
    </location>
</feature>
<evidence type="ECO:0000259" key="2">
    <source>
        <dbReference type="Pfam" id="PF22600"/>
    </source>
</evidence>
<dbReference type="GO" id="GO:0016779">
    <property type="term" value="F:nucleotidyltransferase activity"/>
    <property type="evidence" value="ECO:0007669"/>
    <property type="project" value="TreeGrafter"/>
</dbReference>
<dbReference type="OrthoDB" id="407432at2759"/>
<gene>
    <name evidence="3" type="ORF">DILT_LOCUS7424</name>
</gene>
<keyword evidence="4" id="KW-1185">Reference proteome</keyword>
<feature type="domain" description="Poly(A) RNA polymerase mitochondrial-like central palm" evidence="2">
    <location>
        <begin position="302"/>
        <end position="364"/>
    </location>
</feature>
<feature type="compositionally biased region" description="Polar residues" evidence="1">
    <location>
        <begin position="9"/>
        <end position="21"/>
    </location>
</feature>
<reference evidence="3 4" key="1">
    <citation type="submission" date="2018-11" db="EMBL/GenBank/DDBJ databases">
        <authorList>
            <consortium name="Pathogen Informatics"/>
        </authorList>
    </citation>
    <scope>NUCLEOTIDE SEQUENCE [LARGE SCALE GENOMIC DNA]</scope>
</reference>
<organism evidence="3 4">
    <name type="scientific">Dibothriocephalus latus</name>
    <name type="common">Fish tapeworm</name>
    <name type="synonym">Diphyllobothrium latum</name>
    <dbReference type="NCBI Taxonomy" id="60516"/>
    <lineage>
        <taxon>Eukaryota</taxon>
        <taxon>Metazoa</taxon>
        <taxon>Spiralia</taxon>
        <taxon>Lophotrochozoa</taxon>
        <taxon>Platyhelminthes</taxon>
        <taxon>Cestoda</taxon>
        <taxon>Eucestoda</taxon>
        <taxon>Diphyllobothriidea</taxon>
        <taxon>Diphyllobothriidae</taxon>
        <taxon>Dibothriocephalus</taxon>
    </lineage>
</organism>
<dbReference type="InterPro" id="IPR043519">
    <property type="entry name" value="NT_sf"/>
</dbReference>
<dbReference type="Proteomes" id="UP000281553">
    <property type="component" value="Unassembled WGS sequence"/>
</dbReference>